<dbReference type="Gene3D" id="3.60.21.10">
    <property type="match status" value="1"/>
</dbReference>
<accession>A0ABW0BR85</accession>
<name>A0ABW0BR85_9BACT</name>
<evidence type="ECO:0000313" key="4">
    <source>
        <dbReference type="EMBL" id="MFC5190131.1"/>
    </source>
</evidence>
<dbReference type="EMBL" id="JBHSKS010000001">
    <property type="protein sequence ID" value="MFC5190131.1"/>
    <property type="molecule type" value="Genomic_DNA"/>
</dbReference>
<dbReference type="Proteomes" id="UP001596163">
    <property type="component" value="Unassembled WGS sequence"/>
</dbReference>
<evidence type="ECO:0000256" key="2">
    <source>
        <dbReference type="SAM" id="SignalP"/>
    </source>
</evidence>
<dbReference type="GO" id="GO:0016787">
    <property type="term" value="F:hydrolase activity"/>
    <property type="evidence" value="ECO:0007669"/>
    <property type="project" value="UniProtKB-KW"/>
</dbReference>
<dbReference type="InterPro" id="IPR029052">
    <property type="entry name" value="Metallo-depent_PP-like"/>
</dbReference>
<evidence type="ECO:0000259" key="3">
    <source>
        <dbReference type="Pfam" id="PF00149"/>
    </source>
</evidence>
<dbReference type="Pfam" id="PF00149">
    <property type="entry name" value="Metallophos"/>
    <property type="match status" value="1"/>
</dbReference>
<dbReference type="SUPFAM" id="SSF56300">
    <property type="entry name" value="Metallo-dependent phosphatases"/>
    <property type="match status" value="1"/>
</dbReference>
<keyword evidence="4" id="KW-0378">Hydrolase</keyword>
<protein>
    <submittedName>
        <fullName evidence="4">Metallophosphoesterase family protein</fullName>
        <ecNumber evidence="4">3.1.-.-</ecNumber>
    </submittedName>
</protein>
<evidence type="ECO:0000256" key="1">
    <source>
        <dbReference type="ARBA" id="ARBA00022729"/>
    </source>
</evidence>
<feature type="domain" description="Calcineurin-like phosphoesterase" evidence="3">
    <location>
        <begin position="300"/>
        <end position="485"/>
    </location>
</feature>
<proteinExistence type="predicted"/>
<dbReference type="PROSITE" id="PS51257">
    <property type="entry name" value="PROKAR_LIPOPROTEIN"/>
    <property type="match status" value="1"/>
</dbReference>
<feature type="chain" id="PRO_5046753025" evidence="2">
    <location>
        <begin position="19"/>
        <end position="572"/>
    </location>
</feature>
<evidence type="ECO:0000313" key="5">
    <source>
        <dbReference type="Proteomes" id="UP001596163"/>
    </source>
</evidence>
<keyword evidence="1 2" id="KW-0732">Signal</keyword>
<dbReference type="PANTHER" id="PTHR22953:SF153">
    <property type="entry name" value="PURPLE ACID PHOSPHATASE"/>
    <property type="match status" value="1"/>
</dbReference>
<feature type="signal peptide" evidence="2">
    <location>
        <begin position="1"/>
        <end position="18"/>
    </location>
</feature>
<dbReference type="InterPro" id="IPR039331">
    <property type="entry name" value="PAPs-like"/>
</dbReference>
<dbReference type="EC" id="3.1.-.-" evidence="4"/>
<reference evidence="5" key="1">
    <citation type="journal article" date="2019" name="Int. J. Syst. Evol. Microbiol.">
        <title>The Global Catalogue of Microorganisms (GCM) 10K type strain sequencing project: providing services to taxonomists for standard genome sequencing and annotation.</title>
        <authorList>
            <consortium name="The Broad Institute Genomics Platform"/>
            <consortium name="The Broad Institute Genome Sequencing Center for Infectious Disease"/>
            <person name="Wu L."/>
            <person name="Ma J."/>
        </authorList>
    </citation>
    <scope>NUCLEOTIDE SEQUENCE [LARGE SCALE GENOMIC DNA]</scope>
    <source>
        <strain evidence="5">CGMCC 1.7030</strain>
    </source>
</reference>
<dbReference type="InterPro" id="IPR004843">
    <property type="entry name" value="Calcineurin-like_PHP"/>
</dbReference>
<sequence>MKKLIVGIIAGLATLACAKISTENASPTYREAFFAEEELVGDFLIEAWPERMLALDSGWIFMGKDSLPGIERVLPEFGKGEKLDLPHRVSFPNHSLWYLKEVNLEKGILFIDGDDGVQLWMDGHRIPRASAGEFFDVPSGKNSLLTIRVVNNAMAGGLRKVRWISEESFADWQNQKKHSRDSILAVRKVQLLVDSVQRAKLEKLTWVEKKQELEDFPVLMTDPVLMLGTDQTWFVRWVSEKSGEARIRISDGEKLELNAIDGIFTLPLLEDSIRFELFQDKAFQGSFEFVRPEFGDQVKLALWGDSQGGWATFHQIARLVWEKQVDLSIGAGDLVNNGSEEYAYPRFLQKLSLMQTAQLPVPGNHDYDGFYDDLDPVLLRSYVFRRKEPHFGFQQVGPVGILTLDPNENFPVSIPENSAQRKMLEQVLNSDSWTQFPWKMIVLHQPPYSQGWPGYHGEKNIRDLLDPYFHQGKIDLVVAGHTHDYERLTREFSGNSVHFLIVGGAGGGLEPEGQDSNFPKMDRVIKKNHVAIAEVDKEGFKLQVFGITGEVLDEITFKNRKVKVVRGCLINQ</sequence>
<keyword evidence="5" id="KW-1185">Reference proteome</keyword>
<dbReference type="PANTHER" id="PTHR22953">
    <property type="entry name" value="ACID PHOSPHATASE RELATED"/>
    <property type="match status" value="1"/>
</dbReference>
<comment type="caution">
    <text evidence="4">The sequence shown here is derived from an EMBL/GenBank/DDBJ whole genome shotgun (WGS) entry which is preliminary data.</text>
</comment>
<organism evidence="4 5">
    <name type="scientific">Algoriphagus aquatilis</name>
    <dbReference type="NCBI Taxonomy" id="490186"/>
    <lineage>
        <taxon>Bacteria</taxon>
        <taxon>Pseudomonadati</taxon>
        <taxon>Bacteroidota</taxon>
        <taxon>Cytophagia</taxon>
        <taxon>Cytophagales</taxon>
        <taxon>Cyclobacteriaceae</taxon>
        <taxon>Algoriphagus</taxon>
    </lineage>
</organism>
<dbReference type="RefSeq" id="WP_377910981.1">
    <property type="nucleotide sequence ID" value="NZ_JBHSKS010000001.1"/>
</dbReference>
<gene>
    <name evidence="4" type="ORF">ACFPIK_00025</name>
</gene>